<dbReference type="OrthoDB" id="2250046at2759"/>
<reference evidence="1" key="1">
    <citation type="submission" date="2016-04" db="EMBL/GenBank/DDBJ databases">
        <authorList>
            <person name="Evans L.H."/>
            <person name="Alamgir A."/>
            <person name="Owens N."/>
            <person name="Weber N.D."/>
            <person name="Virtaneva K."/>
            <person name="Barbian K."/>
            <person name="Babar A."/>
            <person name="Rosenke K."/>
        </authorList>
    </citation>
    <scope>NUCLEOTIDE SEQUENCE [LARGE SCALE GENOMIC DNA]</scope>
    <source>
        <strain evidence="1">CBS 101.48</strain>
    </source>
</reference>
<organism evidence="1">
    <name type="scientific">Absidia glauca</name>
    <name type="common">Pin mould</name>
    <dbReference type="NCBI Taxonomy" id="4829"/>
    <lineage>
        <taxon>Eukaryota</taxon>
        <taxon>Fungi</taxon>
        <taxon>Fungi incertae sedis</taxon>
        <taxon>Mucoromycota</taxon>
        <taxon>Mucoromycotina</taxon>
        <taxon>Mucoromycetes</taxon>
        <taxon>Mucorales</taxon>
        <taxon>Cunninghamellaceae</taxon>
        <taxon>Absidia</taxon>
    </lineage>
</organism>
<dbReference type="InterPro" id="IPR023799">
    <property type="entry name" value="RbfA_dom_sf"/>
</dbReference>
<dbReference type="InParanoid" id="A0A163J193"/>
<accession>A0A163J193</accession>
<dbReference type="EMBL" id="LT552383">
    <property type="protein sequence ID" value="SAL98920.1"/>
    <property type="molecule type" value="Genomic_DNA"/>
</dbReference>
<evidence type="ECO:0000313" key="2">
    <source>
        <dbReference type="Proteomes" id="UP000078561"/>
    </source>
</evidence>
<dbReference type="SUPFAM" id="SSF89919">
    <property type="entry name" value="Ribosome-binding factor A, RbfA"/>
    <property type="match status" value="1"/>
</dbReference>
<dbReference type="OMA" id="MYSTEVM"/>
<name>A0A163J193_ABSGL</name>
<proteinExistence type="predicted"/>
<evidence type="ECO:0000313" key="1">
    <source>
        <dbReference type="EMBL" id="SAL98920.1"/>
    </source>
</evidence>
<dbReference type="InterPro" id="IPR015946">
    <property type="entry name" value="KH_dom-like_a/b"/>
</dbReference>
<sequence length="199" mass="23193">MFIIKRTFTTLPKTAVRKPQLNQVSDVMIPGQYLRYFKPKKTQRPIDSTQREAWHHDPSRHLELYTETARPLHEGDATSTITQERLAQRIHRALSTVYSLEDLPTLLITPAHFTLRQVKVSRNLKKCQIFYEPTSTVKKERGDVHRALISYSPMLSTLIKNHGQLRRPLSIKFVADTKSKELEAIYNQLEQELGNSWQE</sequence>
<dbReference type="AlphaFoldDB" id="A0A163J193"/>
<gene>
    <name evidence="1" type="primary">ABSGL_04491.1 scaffold 5475</name>
</gene>
<keyword evidence="2" id="KW-1185">Reference proteome</keyword>
<protein>
    <submittedName>
        <fullName evidence="1">Uncharacterized protein</fullName>
    </submittedName>
</protein>
<dbReference type="Gene3D" id="3.30.300.20">
    <property type="match status" value="1"/>
</dbReference>
<dbReference type="Proteomes" id="UP000078561">
    <property type="component" value="Unassembled WGS sequence"/>
</dbReference>